<name>A0A6J5M3L6_9CAUD</name>
<accession>A0A6J5M3L6</accession>
<organism evidence="1">
    <name type="scientific">uncultured Caudovirales phage</name>
    <dbReference type="NCBI Taxonomy" id="2100421"/>
    <lineage>
        <taxon>Viruses</taxon>
        <taxon>Duplodnaviria</taxon>
        <taxon>Heunggongvirae</taxon>
        <taxon>Uroviricota</taxon>
        <taxon>Caudoviricetes</taxon>
        <taxon>Peduoviridae</taxon>
        <taxon>Maltschvirus</taxon>
        <taxon>Maltschvirus maltsch</taxon>
    </lineage>
</organism>
<proteinExistence type="predicted"/>
<evidence type="ECO:0000313" key="1">
    <source>
        <dbReference type="EMBL" id="CAB4141565.1"/>
    </source>
</evidence>
<dbReference type="EMBL" id="LR796392">
    <property type="protein sequence ID" value="CAB4141565.1"/>
    <property type="molecule type" value="Genomic_DNA"/>
</dbReference>
<reference evidence="1" key="1">
    <citation type="submission" date="2020-04" db="EMBL/GenBank/DDBJ databases">
        <authorList>
            <person name="Chiriac C."/>
            <person name="Salcher M."/>
            <person name="Ghai R."/>
            <person name="Kavagutti S V."/>
        </authorList>
    </citation>
    <scope>NUCLEOTIDE SEQUENCE</scope>
</reference>
<protein>
    <submittedName>
        <fullName evidence="1">Uncharacterized protein</fullName>
    </submittedName>
</protein>
<gene>
    <name evidence="1" type="ORF">UFOVP416_31</name>
</gene>
<sequence length="818" mass="85496">MGFFGSIVESVTGRARATPETQRLPEWTAMPELNQMSMASFKSALGTLLTNPQETVQILQSNFPGMQVRQDARGNFILRSSVDQKEYAIPPGFSAGDIPRALGGLFAFTPAGRAATIPGAVVAAGVTQAGIEATQAATGGEISPAEIGMAAATGPAGQIIQRAAPPVAAAVRRGVQRVTGRAPAAAAPAPAPRVEPTLGAFPEPSVDQQIAGLQFRQQLLASEPLQEGETRFLREVSINDLQRQIDQLRAPTVAPAAAPAAAAIPEAPPAAPGPAGAPMGTAMAPEVPPAAPGAAAAVPAGDVGEVLNLARKAGGMGPGSTAAKAKLVDMAQVNPDARAAAERLGIDVPFDVLSDNPQVRSAVGLTRALVAGEAEAAWENTVRQAIQRADEISQQFDAAFVAGRPAPGATSQKIVDNLQQTRQTLKSDAKAIYDRIDEMVPKNSPVDLNNLRTYLDELRANLGAAGRMTPQESNLAKMLEKGELTYFGLKREKDLVGQAVGGMKSPYDNMATGDLKRLYAALAQDQLDSVASLAGEEARRELRAANLLTAKQKALEKRIVGAFGQEIDGSVAQRMQTAISTAAKGDAAAFNRLMKVVPAELQKETLATALASVTAGKAAGRAAAGAAETVFSPAEFTKVYRGLRANPPVYSQMVKIMGPEWDRASRDLYEISRRIADAQARIPTTGKANQILGEAAVESLMGRVMSSSLAQRAATGVASMVPGGGLIAPDIVQWMSAAKGAGVQKASKLFASPEFQELAVQSATKGGEPTQAAIRRTAMSKAFSDFAKEVNLPQSLDARVQYLQSAIQAGRQFEQENE</sequence>